<dbReference type="EMBL" id="JBBMFI010000084">
    <property type="protein sequence ID" value="MEQ2566597.1"/>
    <property type="molecule type" value="Genomic_DNA"/>
</dbReference>
<evidence type="ECO:0000313" key="2">
    <source>
        <dbReference type="Proteomes" id="UP001478133"/>
    </source>
</evidence>
<evidence type="ECO:0000313" key="1">
    <source>
        <dbReference type="EMBL" id="MEQ2566597.1"/>
    </source>
</evidence>
<proteinExistence type="predicted"/>
<organism evidence="1 2">
    <name type="scientific">Ruminococcoides intestinihominis</name>
    <dbReference type="NCBI Taxonomy" id="3133161"/>
    <lineage>
        <taxon>Bacteria</taxon>
        <taxon>Bacillati</taxon>
        <taxon>Bacillota</taxon>
        <taxon>Clostridia</taxon>
        <taxon>Eubacteriales</taxon>
        <taxon>Oscillospiraceae</taxon>
        <taxon>Ruminococcoides</taxon>
    </lineage>
</organism>
<comment type="caution">
    <text evidence="1">The sequence shown here is derived from an EMBL/GenBank/DDBJ whole genome shotgun (WGS) entry which is preliminary data.</text>
</comment>
<name>A0ABV1HXP5_9FIRM</name>
<keyword evidence="2" id="KW-1185">Reference proteome</keyword>
<reference evidence="1 2" key="1">
    <citation type="submission" date="2024-03" db="EMBL/GenBank/DDBJ databases">
        <title>Human intestinal bacterial collection.</title>
        <authorList>
            <person name="Pauvert C."/>
            <person name="Hitch T.C.A."/>
            <person name="Clavel T."/>
        </authorList>
    </citation>
    <scope>NUCLEOTIDE SEQUENCE [LARGE SCALE GENOMIC DNA]</scope>
    <source>
        <strain evidence="1 2">CLA-AP-H18</strain>
    </source>
</reference>
<dbReference type="RefSeq" id="WP_367286389.1">
    <property type="nucleotide sequence ID" value="NZ_JBBMEY010000012.1"/>
</dbReference>
<accession>A0ABV1HXP5</accession>
<protein>
    <submittedName>
        <fullName evidence="1">Uncharacterized protein</fullName>
    </submittedName>
</protein>
<gene>
    <name evidence="1" type="ORF">ABFO16_10225</name>
</gene>
<sequence>MKDYLYFGAHYYCMYENKLFNEDNFFSGYDDLTVCKSSNQYNPSVVQFLCDYYSSSFDRFSCGWDVREKLYNEKLLPDFEEYEYTEGYSTHPSAAELSVYMRTLNMVQFAYAMLGYFIGLPRKFIKNYAKKEVTIEQLRTLFYLIQDDNVPLSSIDKFFVDFSLEKANEILSSVDSPLISSTNEIPTYDEKLYINTSTKTICDNYFESHFFRTFSIEVACGFDDISDEYNLSGTYYPTKDKLIQYLYDLDYSQFAFVMFGYYYGFPQDLIDSYAKSDINYHLMEYLLQKLMGRCFFKNKRRQLRRCNNKNYDQMNMLYHKYKDIIRIG</sequence>
<dbReference type="Proteomes" id="UP001478133">
    <property type="component" value="Unassembled WGS sequence"/>
</dbReference>